<evidence type="ECO:0000313" key="2">
    <source>
        <dbReference type="Proteomes" id="UP000286134"/>
    </source>
</evidence>
<dbReference type="Proteomes" id="UP000286134">
    <property type="component" value="Unassembled WGS sequence"/>
</dbReference>
<evidence type="ECO:0000313" key="1">
    <source>
        <dbReference type="EMBL" id="RKF59684.1"/>
    </source>
</evidence>
<dbReference type="OrthoDB" id="3563642at2759"/>
<gene>
    <name evidence="1" type="ORF">OnM2_058010</name>
</gene>
<reference evidence="1 2" key="1">
    <citation type="journal article" date="2018" name="BMC Genomics">
        <title>Comparative genome analyses reveal sequence features reflecting distinct modes of host-adaptation between dicot and monocot powdery mildew.</title>
        <authorList>
            <person name="Wu Y."/>
            <person name="Ma X."/>
            <person name="Pan Z."/>
            <person name="Kale S.D."/>
            <person name="Song Y."/>
            <person name="King H."/>
            <person name="Zhang Q."/>
            <person name="Presley C."/>
            <person name="Deng X."/>
            <person name="Wei C.I."/>
            <person name="Xiao S."/>
        </authorList>
    </citation>
    <scope>NUCLEOTIDE SEQUENCE [LARGE SCALE GENOMIC DNA]</scope>
    <source>
        <strain evidence="1">UMSG2</strain>
    </source>
</reference>
<dbReference type="AlphaFoldDB" id="A0A420HQD9"/>
<comment type="caution">
    <text evidence="1">The sequence shown here is derived from an EMBL/GenBank/DDBJ whole genome shotgun (WGS) entry which is preliminary data.</text>
</comment>
<keyword evidence="2" id="KW-1185">Reference proteome</keyword>
<dbReference type="EMBL" id="MCFK01005822">
    <property type="protein sequence ID" value="RKF59684.1"/>
    <property type="molecule type" value="Genomic_DNA"/>
</dbReference>
<sequence>MPSKQNIKNHRQELAALLKIYKDDMLYSGGDDHLDHKLHIFYDFCHEARVPPTQEGWAEAFSTMLIGDARNFYCDNISGRGFSFDTMVKLTRQNYEIDERHLQILSKWYSIS</sequence>
<protein>
    <submittedName>
        <fullName evidence="1">Putative glycosyl</fullName>
    </submittedName>
</protein>
<name>A0A420HQD9_9PEZI</name>
<accession>A0A420HQD9</accession>
<proteinExistence type="predicted"/>
<organism evidence="1 2">
    <name type="scientific">Erysiphe neolycopersici</name>
    <dbReference type="NCBI Taxonomy" id="212602"/>
    <lineage>
        <taxon>Eukaryota</taxon>
        <taxon>Fungi</taxon>
        <taxon>Dikarya</taxon>
        <taxon>Ascomycota</taxon>
        <taxon>Pezizomycotina</taxon>
        <taxon>Leotiomycetes</taxon>
        <taxon>Erysiphales</taxon>
        <taxon>Erysiphaceae</taxon>
        <taxon>Erysiphe</taxon>
    </lineage>
</organism>